<proteinExistence type="predicted"/>
<evidence type="ECO:0000313" key="2">
    <source>
        <dbReference type="EMBL" id="EOY51415.1"/>
    </source>
</evidence>
<protein>
    <submittedName>
        <fullName evidence="2">Uncharacterized protein</fullName>
    </submittedName>
</protein>
<dbReference type="AlphaFoldDB" id="A0A7U9HEC5"/>
<feature type="region of interest" description="Disordered" evidence="1">
    <location>
        <begin position="1"/>
        <end position="47"/>
    </location>
</feature>
<dbReference type="EMBL" id="CM001889">
    <property type="protein sequence ID" value="EOY51415.1"/>
    <property type="molecule type" value="Genomic_DNA"/>
</dbReference>
<reference evidence="3" key="1">
    <citation type="journal article" date="2013" name="Genome Biol. Evol.">
        <title>The genome sequence of Streptomyces lividans 66 reveals a novel tRNA-dependent peptide biosynthetic system within a metal-related genomic island.</title>
        <authorList>
            <person name="Cruz-Morales P."/>
            <person name="Vijgenboom E."/>
            <person name="Iruegas-Bocardo F."/>
            <person name="Girard G."/>
            <person name="Yanez-Guerra L.A."/>
            <person name="Ramos-Aboites H.E."/>
            <person name="Pernodet J.L."/>
            <person name="Anne J."/>
            <person name="van Wezel G.P."/>
            <person name="Barona-Gomez F."/>
        </authorList>
    </citation>
    <scope>NUCLEOTIDE SEQUENCE [LARGE SCALE GENOMIC DNA]</scope>
    <source>
        <strain evidence="3">1326</strain>
    </source>
</reference>
<name>A0A7U9HEC5_STRLI</name>
<evidence type="ECO:0000256" key="1">
    <source>
        <dbReference type="SAM" id="MobiDB-lite"/>
    </source>
</evidence>
<evidence type="ECO:0000313" key="3">
    <source>
        <dbReference type="Proteomes" id="UP000014062"/>
    </source>
</evidence>
<organism evidence="2 3">
    <name type="scientific">Streptomyces lividans 1326</name>
    <dbReference type="NCBI Taxonomy" id="1200984"/>
    <lineage>
        <taxon>Bacteria</taxon>
        <taxon>Bacillati</taxon>
        <taxon>Actinomycetota</taxon>
        <taxon>Actinomycetes</taxon>
        <taxon>Kitasatosporales</taxon>
        <taxon>Streptomycetaceae</taxon>
        <taxon>Streptomyces</taxon>
    </lineage>
</organism>
<gene>
    <name evidence="2" type="ORF">SLI_6709</name>
</gene>
<dbReference type="Proteomes" id="UP000014062">
    <property type="component" value="Chromosome"/>
</dbReference>
<accession>A0A7U9HEC5</accession>
<sequence length="47" mass="5311">MKKFRKQSRAGAFETRRAPRQGGQEISGRMSSQSARLSFGWPGQELI</sequence>